<dbReference type="Pfam" id="PF03705">
    <property type="entry name" value="CheR_N"/>
    <property type="match status" value="1"/>
</dbReference>
<feature type="domain" description="CheR-type methyltransferase" evidence="4">
    <location>
        <begin position="1"/>
        <end position="261"/>
    </location>
</feature>
<dbReference type="Gene3D" id="3.40.50.150">
    <property type="entry name" value="Vaccinia Virus protein VP39"/>
    <property type="match status" value="1"/>
</dbReference>
<dbReference type="InterPro" id="IPR022642">
    <property type="entry name" value="CheR_C"/>
</dbReference>
<evidence type="ECO:0000259" key="4">
    <source>
        <dbReference type="PROSITE" id="PS50123"/>
    </source>
</evidence>
<gene>
    <name evidence="5" type="ORF">FDZ14_30920</name>
</gene>
<evidence type="ECO:0000313" key="5">
    <source>
        <dbReference type="EMBL" id="QJX80503.1"/>
    </source>
</evidence>
<protein>
    <recommendedName>
        <fullName evidence="4">CheR-type methyltransferase domain-containing protein</fullName>
    </recommendedName>
</protein>
<dbReference type="PANTHER" id="PTHR24422:SF19">
    <property type="entry name" value="CHEMOTAXIS PROTEIN METHYLTRANSFERASE"/>
    <property type="match status" value="1"/>
</dbReference>
<dbReference type="InterPro" id="IPR022641">
    <property type="entry name" value="CheR_N"/>
</dbReference>
<dbReference type="PANTHER" id="PTHR24422">
    <property type="entry name" value="CHEMOTAXIS PROTEIN METHYLTRANSFERASE"/>
    <property type="match status" value="1"/>
</dbReference>
<dbReference type="GO" id="GO:0032259">
    <property type="term" value="P:methylation"/>
    <property type="evidence" value="ECO:0007669"/>
    <property type="project" value="UniProtKB-KW"/>
</dbReference>
<keyword evidence="3" id="KW-0949">S-adenosyl-L-methionine</keyword>
<proteinExistence type="predicted"/>
<evidence type="ECO:0000256" key="1">
    <source>
        <dbReference type="ARBA" id="ARBA00022603"/>
    </source>
</evidence>
<dbReference type="InterPro" id="IPR029063">
    <property type="entry name" value="SAM-dependent_MTases_sf"/>
</dbReference>
<name>A0A6M6E050_PRIMG</name>
<dbReference type="Pfam" id="PF01739">
    <property type="entry name" value="CheR"/>
    <property type="match status" value="1"/>
</dbReference>
<dbReference type="RefSeq" id="WP_171778495.1">
    <property type="nucleotide sequence ID" value="NZ_CP045273.1"/>
</dbReference>
<evidence type="ECO:0000256" key="2">
    <source>
        <dbReference type="ARBA" id="ARBA00022679"/>
    </source>
</evidence>
<dbReference type="SMART" id="SM00138">
    <property type="entry name" value="MeTrc"/>
    <property type="match status" value="1"/>
</dbReference>
<keyword evidence="1" id="KW-0489">Methyltransferase</keyword>
<dbReference type="SUPFAM" id="SSF47757">
    <property type="entry name" value="Chemotaxis receptor methyltransferase CheR, N-terminal domain"/>
    <property type="match status" value="1"/>
</dbReference>
<dbReference type="AlphaFoldDB" id="A0A6M6E050"/>
<dbReference type="SUPFAM" id="SSF53335">
    <property type="entry name" value="S-adenosyl-L-methionine-dependent methyltransferases"/>
    <property type="match status" value="1"/>
</dbReference>
<dbReference type="PRINTS" id="PR00996">
    <property type="entry name" value="CHERMTFRASE"/>
</dbReference>
<dbReference type="Proteomes" id="UP000501076">
    <property type="component" value="Plasmid pFDU301A"/>
</dbReference>
<evidence type="ECO:0000313" key="6">
    <source>
        <dbReference type="Proteomes" id="UP000501076"/>
    </source>
</evidence>
<dbReference type="EMBL" id="CP045273">
    <property type="protein sequence ID" value="QJX80503.1"/>
    <property type="molecule type" value="Genomic_DNA"/>
</dbReference>
<evidence type="ECO:0000256" key="3">
    <source>
        <dbReference type="ARBA" id="ARBA00022691"/>
    </source>
</evidence>
<organism evidence="5 6">
    <name type="scientific">Priestia megaterium</name>
    <name type="common">Bacillus megaterium</name>
    <dbReference type="NCBI Taxonomy" id="1404"/>
    <lineage>
        <taxon>Bacteria</taxon>
        <taxon>Bacillati</taxon>
        <taxon>Bacillota</taxon>
        <taxon>Bacilli</taxon>
        <taxon>Bacillales</taxon>
        <taxon>Bacillaceae</taxon>
        <taxon>Priestia</taxon>
    </lineage>
</organism>
<keyword evidence="2" id="KW-0808">Transferase</keyword>
<sequence length="263" mass="31157">MDTQNYSYFIQEFKKTAKIDLALYKDDQMVRRLENFIRNKGFKDFKELGQLLQGNKDLVEELKGYITINVTEFLRNEKMWEDFYKVAVPEIIKGKRKIRIWSAACSSGEEPYTIAILLKEHFPTLDVEIIATDLDSTILAKAQKGVYKKNDIRAFDSRILSRYFEEVEADYLKVKDEIKRKVRFERHNLLEDPFPKMVDLIVCRNVLIYFKDDAKNEVYTNFSQSLVDNGILFIGATEQIFKPEQFRFKILKSFFYQKQKEGI</sequence>
<reference evidence="5 6" key="1">
    <citation type="submission" date="2019-10" db="EMBL/GenBank/DDBJ databases">
        <title>Complete genome sequences for adaption low water activity.</title>
        <authorList>
            <person name="Zhao L."/>
            <person name="Zhong J."/>
        </authorList>
    </citation>
    <scope>NUCLEOTIDE SEQUENCE [LARGE SCALE GENOMIC DNA]</scope>
    <source>
        <strain evidence="5 6">FDU301</strain>
        <plasmid evidence="6">pfdu301a</plasmid>
    </source>
</reference>
<dbReference type="PROSITE" id="PS50123">
    <property type="entry name" value="CHER"/>
    <property type="match status" value="1"/>
</dbReference>
<keyword evidence="5" id="KW-0614">Plasmid</keyword>
<dbReference type="InterPro" id="IPR050903">
    <property type="entry name" value="Bact_Chemotaxis_MeTrfase"/>
</dbReference>
<accession>A0A6M6E050</accession>
<geneLocation type="plasmid" evidence="6">
    <name>pfdu301a</name>
</geneLocation>
<dbReference type="GO" id="GO:0008757">
    <property type="term" value="F:S-adenosylmethionine-dependent methyltransferase activity"/>
    <property type="evidence" value="ECO:0007669"/>
    <property type="project" value="InterPro"/>
</dbReference>
<dbReference type="InterPro" id="IPR000780">
    <property type="entry name" value="CheR_MeTrfase"/>
</dbReference>